<dbReference type="OrthoDB" id="3924768at2759"/>
<evidence type="ECO:0000313" key="1">
    <source>
        <dbReference type="EMBL" id="KAE9964183.1"/>
    </source>
</evidence>
<proteinExistence type="predicted"/>
<keyword evidence="4" id="KW-1185">Reference proteome</keyword>
<comment type="caution">
    <text evidence="1">The sequence shown here is derived from an EMBL/GenBank/DDBJ whole genome shotgun (WGS) entry which is preliminary data.</text>
</comment>
<dbReference type="AlphaFoldDB" id="A0A8H3U6R1"/>
<reference evidence="1 3" key="1">
    <citation type="submission" date="2018-12" db="EMBL/GenBank/DDBJ databases">
        <title>Venturia inaequalis Genome Resource.</title>
        <authorList>
            <person name="Lichtner F.J."/>
        </authorList>
    </citation>
    <scope>NUCLEOTIDE SEQUENCE [LARGE SCALE GENOMIC DNA]</scope>
    <source>
        <strain evidence="1 3">120213</strain>
        <strain evidence="2 4">DMI_063113</strain>
    </source>
</reference>
<accession>A0A8H3U6R1</accession>
<evidence type="ECO:0000313" key="4">
    <source>
        <dbReference type="Proteomes" id="UP000490939"/>
    </source>
</evidence>
<evidence type="ECO:0000313" key="2">
    <source>
        <dbReference type="EMBL" id="KAE9971434.1"/>
    </source>
</evidence>
<dbReference type="EMBL" id="WNWS01000724">
    <property type="protein sequence ID" value="KAE9964183.1"/>
    <property type="molecule type" value="Genomic_DNA"/>
</dbReference>
<name>A0A8H3U6R1_VENIN</name>
<dbReference type="Proteomes" id="UP000447873">
    <property type="component" value="Unassembled WGS sequence"/>
</dbReference>
<protein>
    <submittedName>
        <fullName evidence="1">Uncharacterized protein</fullName>
    </submittedName>
</protein>
<organism evidence="1 3">
    <name type="scientific">Venturia inaequalis</name>
    <name type="common">Apple scab fungus</name>
    <dbReference type="NCBI Taxonomy" id="5025"/>
    <lineage>
        <taxon>Eukaryota</taxon>
        <taxon>Fungi</taxon>
        <taxon>Dikarya</taxon>
        <taxon>Ascomycota</taxon>
        <taxon>Pezizomycotina</taxon>
        <taxon>Dothideomycetes</taxon>
        <taxon>Pleosporomycetidae</taxon>
        <taxon>Venturiales</taxon>
        <taxon>Venturiaceae</taxon>
        <taxon>Venturia</taxon>
    </lineage>
</organism>
<sequence length="171" mass="19452">MGTDFYWKGNWHCQEQRTFGTCLHFNHLKLVACLPFTSNNGVDHANEGKSAEQYKPMRRSSGSKMWQRSAPRFRELYIAKYTSFFGKKKAGTLFIYEKALYNLLKDAVIPPDSNKLMELGSDIVSVKHARLYDIIVATAMCMIIGKWQKRDRLRKIVEPTADEVGGNAGGP</sequence>
<evidence type="ECO:0000313" key="3">
    <source>
        <dbReference type="Proteomes" id="UP000447873"/>
    </source>
</evidence>
<dbReference type="Proteomes" id="UP000490939">
    <property type="component" value="Unassembled WGS sequence"/>
</dbReference>
<dbReference type="EMBL" id="WNWR01000677">
    <property type="protein sequence ID" value="KAE9971434.1"/>
    <property type="molecule type" value="Genomic_DNA"/>
</dbReference>
<gene>
    <name evidence="2" type="ORF">EG327_009869</name>
    <name evidence="1" type="ORF">EG328_010725</name>
</gene>